<dbReference type="InterPro" id="IPR050194">
    <property type="entry name" value="Glycosyltransferase_grp1"/>
</dbReference>
<dbReference type="SUPFAM" id="SSF53756">
    <property type="entry name" value="UDP-Glycosyltransferase/glycogen phosphorylase"/>
    <property type="match status" value="1"/>
</dbReference>
<evidence type="ECO:0000313" key="7">
    <source>
        <dbReference type="EMBL" id="ARJ07074.1"/>
    </source>
</evidence>
<evidence type="ECO:0000256" key="2">
    <source>
        <dbReference type="ARBA" id="ARBA00022676"/>
    </source>
</evidence>
<dbReference type="GO" id="GO:1901137">
    <property type="term" value="P:carbohydrate derivative biosynthetic process"/>
    <property type="evidence" value="ECO:0007669"/>
    <property type="project" value="UniProtKB-ARBA"/>
</dbReference>
<feature type="region of interest" description="Disordered" evidence="4">
    <location>
        <begin position="112"/>
        <end position="131"/>
    </location>
</feature>
<evidence type="ECO:0000313" key="8">
    <source>
        <dbReference type="Proteomes" id="UP000192775"/>
    </source>
</evidence>
<feature type="region of interest" description="Disordered" evidence="4">
    <location>
        <begin position="34"/>
        <end position="53"/>
    </location>
</feature>
<keyword evidence="3" id="KW-0808">Transferase</keyword>
<dbReference type="GO" id="GO:0016757">
    <property type="term" value="F:glycosyltransferase activity"/>
    <property type="evidence" value="ECO:0007669"/>
    <property type="project" value="UniProtKB-KW"/>
</dbReference>
<organism evidence="7 8">
    <name type="scientific">Cnuibacter physcomitrellae</name>
    <dbReference type="NCBI Taxonomy" id="1619308"/>
    <lineage>
        <taxon>Bacteria</taxon>
        <taxon>Bacillati</taxon>
        <taxon>Actinomycetota</taxon>
        <taxon>Actinomycetes</taxon>
        <taxon>Micrococcales</taxon>
        <taxon>Microbacteriaceae</taxon>
        <taxon>Cnuibacter</taxon>
    </lineage>
</organism>
<sequence length="459" mass="48383">MRHKPTSFGLERSQTVCDRRVYLHLSASAWRSPLGAGQPVHASRAADPRPGRDGIRVYSGGVSIRVALVSMHTSPLDVPGEGDAGGMNVYLAGLADALTARGADVELLTRRTSADQPRGDLHTTPGGAPVRHLPAGPPAPVPKSELPALTAEFGAALGALPRFDLMHSHYWLSAAAALPVAEAQGIPHITSLHTVATVKNALLAPGDRPEPQTRIDAEHEAVRRSAFTIAASRFEAAAVVRDYGASESCVDVVEPGVDSHLFHPVDPAPVGGPLLLLARLQPLKGADLAIEALARIPAPARPRLVIAGGVSPGHEEYGRILRARIAALGLDPWVELLPARRRADAAELLRRSAALLVPSFSETYGIVALEAAASGVPVIASGAGGLSESVIDGVTGLLVPERDPEAWAAAMLRMTRDDLERIPLRRGALAHAASRTWDRAAEQMLNDYDRVVSLRTACA</sequence>
<accession>A0A1X9LPC5</accession>
<proteinExistence type="predicted"/>
<dbReference type="EMBL" id="CP020715">
    <property type="protein sequence ID" value="ARJ07074.1"/>
    <property type="molecule type" value="Genomic_DNA"/>
</dbReference>
<gene>
    <name evidence="7" type="ORF">B5808_18955</name>
</gene>
<dbReference type="InterPro" id="IPR001296">
    <property type="entry name" value="Glyco_trans_1"/>
</dbReference>
<dbReference type="Proteomes" id="UP000192775">
    <property type="component" value="Chromosome"/>
</dbReference>
<dbReference type="PANTHER" id="PTHR45947">
    <property type="entry name" value="SULFOQUINOVOSYL TRANSFERASE SQD2"/>
    <property type="match status" value="1"/>
</dbReference>
<dbReference type="Gene3D" id="3.40.50.2000">
    <property type="entry name" value="Glycogen Phosphorylase B"/>
    <property type="match status" value="2"/>
</dbReference>
<feature type="compositionally biased region" description="Basic and acidic residues" evidence="4">
    <location>
        <begin position="44"/>
        <end position="53"/>
    </location>
</feature>
<reference evidence="7 8" key="1">
    <citation type="submission" date="2017-04" db="EMBL/GenBank/DDBJ databases">
        <authorList>
            <person name="Afonso C.L."/>
            <person name="Miller P.J."/>
            <person name="Scott M.A."/>
            <person name="Spackman E."/>
            <person name="Goraichik I."/>
            <person name="Dimitrov K.M."/>
            <person name="Suarez D.L."/>
            <person name="Swayne D.E."/>
        </authorList>
    </citation>
    <scope>NUCLEOTIDE SEQUENCE [LARGE SCALE GENOMIC DNA]</scope>
    <source>
        <strain evidence="8">XA(T)</strain>
    </source>
</reference>
<name>A0A1X9LPC5_9MICO</name>
<evidence type="ECO:0000256" key="3">
    <source>
        <dbReference type="ARBA" id="ARBA00022679"/>
    </source>
</evidence>
<keyword evidence="2" id="KW-0328">Glycosyltransferase</keyword>
<dbReference type="InterPro" id="IPR028098">
    <property type="entry name" value="Glyco_trans_4-like_N"/>
</dbReference>
<feature type="domain" description="Glycosyl transferase family 1" evidence="5">
    <location>
        <begin position="275"/>
        <end position="418"/>
    </location>
</feature>
<dbReference type="Pfam" id="PF00534">
    <property type="entry name" value="Glycos_transf_1"/>
    <property type="match status" value="1"/>
</dbReference>
<evidence type="ECO:0000256" key="4">
    <source>
        <dbReference type="SAM" id="MobiDB-lite"/>
    </source>
</evidence>
<dbReference type="AlphaFoldDB" id="A0A1X9LPC5"/>
<dbReference type="Pfam" id="PF13579">
    <property type="entry name" value="Glyco_trans_4_4"/>
    <property type="match status" value="1"/>
</dbReference>
<dbReference type="STRING" id="1619308.B5808_18955"/>
<evidence type="ECO:0000259" key="6">
    <source>
        <dbReference type="Pfam" id="PF13579"/>
    </source>
</evidence>
<evidence type="ECO:0000259" key="5">
    <source>
        <dbReference type="Pfam" id="PF00534"/>
    </source>
</evidence>
<dbReference type="KEGG" id="cphy:B5808_18955"/>
<feature type="domain" description="Glycosyltransferase subfamily 4-like N-terminal" evidence="6">
    <location>
        <begin position="85"/>
        <end position="256"/>
    </location>
</feature>
<feature type="compositionally biased region" description="Basic and acidic residues" evidence="4">
    <location>
        <begin position="112"/>
        <end position="121"/>
    </location>
</feature>
<evidence type="ECO:0000256" key="1">
    <source>
        <dbReference type="ARBA" id="ARBA00021292"/>
    </source>
</evidence>
<keyword evidence="8" id="KW-1185">Reference proteome</keyword>
<dbReference type="PANTHER" id="PTHR45947:SF3">
    <property type="entry name" value="SULFOQUINOVOSYL TRANSFERASE SQD2"/>
    <property type="match status" value="1"/>
</dbReference>
<protein>
    <recommendedName>
        <fullName evidence="1">D-inositol 3-phosphate glycosyltransferase</fullName>
    </recommendedName>
</protein>